<evidence type="ECO:0000256" key="3">
    <source>
        <dbReference type="ARBA" id="ARBA00022475"/>
    </source>
</evidence>
<dbReference type="Pfam" id="PF04239">
    <property type="entry name" value="DUF421"/>
    <property type="match status" value="1"/>
</dbReference>
<reference evidence="9 10" key="1">
    <citation type="submission" date="2018-11" db="EMBL/GenBank/DDBJ databases">
        <title>Flavobacterium sp. nov., YIM 102796 draft genome.</title>
        <authorList>
            <person name="Li G."/>
            <person name="Jiang Y."/>
        </authorList>
    </citation>
    <scope>NUCLEOTIDE SEQUENCE [LARGE SCALE GENOMIC DNA]</scope>
    <source>
        <strain evidence="9 10">YIM 102796</strain>
    </source>
</reference>
<dbReference type="EMBL" id="RQTJ01000034">
    <property type="protein sequence ID" value="RRA91704.1"/>
    <property type="molecule type" value="Genomic_DNA"/>
</dbReference>
<protein>
    <submittedName>
        <fullName evidence="9">DUF421 domain-containing protein</fullName>
    </submittedName>
</protein>
<evidence type="ECO:0000256" key="4">
    <source>
        <dbReference type="ARBA" id="ARBA00022692"/>
    </source>
</evidence>
<evidence type="ECO:0000256" key="1">
    <source>
        <dbReference type="ARBA" id="ARBA00004651"/>
    </source>
</evidence>
<organism evidence="9 10">
    <name type="scientific">Paenimyroides viscosum</name>
    <dbReference type="NCBI Taxonomy" id="2488729"/>
    <lineage>
        <taxon>Bacteria</taxon>
        <taxon>Pseudomonadati</taxon>
        <taxon>Bacteroidota</taxon>
        <taxon>Flavobacteriia</taxon>
        <taxon>Flavobacteriales</taxon>
        <taxon>Flavobacteriaceae</taxon>
        <taxon>Paenimyroides</taxon>
    </lineage>
</organism>
<comment type="similarity">
    <text evidence="2">Belongs to the UPF0702 family.</text>
</comment>
<dbReference type="InterPro" id="IPR023090">
    <property type="entry name" value="UPF0702_alpha/beta_dom_sf"/>
</dbReference>
<keyword evidence="5 7" id="KW-1133">Transmembrane helix</keyword>
<accession>A0A3P1AS41</accession>
<sequence length="230" mass="26298">MELEEFLFGETTSAVLISITLRTFVMFVVILVFLRLLGKRGIKQLSVFELVVILGLGSAAGDPMIYKEIGIINALVAFIVITICYKILTVLVFKFKWIETLVEGKEVYIIKKGKFSINEFKKETLSKDEFFMELRLLGVYHLGQVEYAILETTGEVSVYFYPDNQIKYGLPILPNSLINVVKSFNVENFYSCTFCGQTIEYANQSILKCFNCNKNEWVKASNKKKLDKNN</sequence>
<keyword evidence="3" id="KW-1003">Cell membrane</keyword>
<dbReference type="RefSeq" id="WP_124900185.1">
    <property type="nucleotide sequence ID" value="NZ_RQTJ01000034.1"/>
</dbReference>
<evidence type="ECO:0000313" key="10">
    <source>
        <dbReference type="Proteomes" id="UP000268372"/>
    </source>
</evidence>
<feature type="transmembrane region" description="Helical" evidence="7">
    <location>
        <begin position="46"/>
        <end position="65"/>
    </location>
</feature>
<evidence type="ECO:0000259" key="8">
    <source>
        <dbReference type="PROSITE" id="PS50042"/>
    </source>
</evidence>
<evidence type="ECO:0000313" key="9">
    <source>
        <dbReference type="EMBL" id="RRA91704.1"/>
    </source>
</evidence>
<evidence type="ECO:0000256" key="6">
    <source>
        <dbReference type="ARBA" id="ARBA00023136"/>
    </source>
</evidence>
<dbReference type="InterPro" id="IPR000595">
    <property type="entry name" value="cNMP-bd_dom"/>
</dbReference>
<proteinExistence type="inferred from homology"/>
<dbReference type="Proteomes" id="UP000268372">
    <property type="component" value="Unassembled WGS sequence"/>
</dbReference>
<dbReference type="GO" id="GO:0005886">
    <property type="term" value="C:plasma membrane"/>
    <property type="evidence" value="ECO:0007669"/>
    <property type="project" value="UniProtKB-SubCell"/>
</dbReference>
<dbReference type="PANTHER" id="PTHR34582">
    <property type="entry name" value="UPF0702 TRANSMEMBRANE PROTEIN YCAP"/>
    <property type="match status" value="1"/>
</dbReference>
<keyword evidence="6 7" id="KW-0472">Membrane</keyword>
<dbReference type="AlphaFoldDB" id="A0A3P1AS41"/>
<dbReference type="Gene3D" id="3.30.240.20">
    <property type="entry name" value="bsu07140 like domains"/>
    <property type="match status" value="1"/>
</dbReference>
<dbReference type="PROSITE" id="PS50042">
    <property type="entry name" value="CNMP_BINDING_3"/>
    <property type="match status" value="1"/>
</dbReference>
<feature type="transmembrane region" description="Helical" evidence="7">
    <location>
        <begin position="12"/>
        <end position="34"/>
    </location>
</feature>
<dbReference type="OrthoDB" id="6538282at2"/>
<dbReference type="PANTHER" id="PTHR34582:SF6">
    <property type="entry name" value="UPF0702 TRANSMEMBRANE PROTEIN YCAP"/>
    <property type="match status" value="1"/>
</dbReference>
<feature type="domain" description="Cyclic nucleotide-binding" evidence="8">
    <location>
        <begin position="104"/>
        <end position="137"/>
    </location>
</feature>
<feature type="transmembrane region" description="Helical" evidence="7">
    <location>
        <begin position="71"/>
        <end position="93"/>
    </location>
</feature>
<keyword evidence="10" id="KW-1185">Reference proteome</keyword>
<evidence type="ECO:0000256" key="7">
    <source>
        <dbReference type="SAM" id="Phobius"/>
    </source>
</evidence>
<name>A0A3P1AS41_9FLAO</name>
<gene>
    <name evidence="9" type="ORF">EG242_12415</name>
</gene>
<dbReference type="InterPro" id="IPR007353">
    <property type="entry name" value="DUF421"/>
</dbReference>
<evidence type="ECO:0000256" key="2">
    <source>
        <dbReference type="ARBA" id="ARBA00006448"/>
    </source>
</evidence>
<comment type="subcellular location">
    <subcellularLocation>
        <location evidence="1">Cell membrane</location>
        <topology evidence="1">Multi-pass membrane protein</topology>
    </subcellularLocation>
</comment>
<evidence type="ECO:0000256" key="5">
    <source>
        <dbReference type="ARBA" id="ARBA00022989"/>
    </source>
</evidence>
<comment type="caution">
    <text evidence="9">The sequence shown here is derived from an EMBL/GenBank/DDBJ whole genome shotgun (WGS) entry which is preliminary data.</text>
</comment>
<keyword evidence="4 7" id="KW-0812">Transmembrane</keyword>